<organism evidence="9 10">
    <name type="scientific">Aquincola agrisoli</name>
    <dbReference type="NCBI Taxonomy" id="3119538"/>
    <lineage>
        <taxon>Bacteria</taxon>
        <taxon>Pseudomonadati</taxon>
        <taxon>Pseudomonadota</taxon>
        <taxon>Betaproteobacteria</taxon>
        <taxon>Burkholderiales</taxon>
        <taxon>Sphaerotilaceae</taxon>
        <taxon>Aquincola</taxon>
    </lineage>
</organism>
<reference evidence="9 10" key="1">
    <citation type="submission" date="2024-02" db="EMBL/GenBank/DDBJ databases">
        <title>Genome sequence of Aquincola sp. MAHUQ-54.</title>
        <authorList>
            <person name="Huq M.A."/>
        </authorList>
    </citation>
    <scope>NUCLEOTIDE SEQUENCE [LARGE SCALE GENOMIC DNA]</scope>
    <source>
        <strain evidence="9 10">MAHUQ-54</strain>
    </source>
</reference>
<dbReference type="Proteomes" id="UP001336250">
    <property type="component" value="Unassembled WGS sequence"/>
</dbReference>
<dbReference type="PANTHER" id="PTHR33938">
    <property type="entry name" value="FERULOYL ESTERASE B-RELATED"/>
    <property type="match status" value="1"/>
</dbReference>
<sequence length="577" mass="60333">MTRWTAAAFVKPAAAALLRLAAVPAACGLLLAGCGSSSSNDPMACAELAGMEIAARHIGLPTGGARVTSATVEPAGGTAPKTFGEYCKVLAEIAPVDPAAPKIMMQLNLPTEWNGKALMFGGGGYNGTIPNVAGNVPAGPADRPNPQGLGYATFASDSGHQAAADPLNPGVFALNAEALKNFSFEALKKTRDTAVHLIDKRYGERPKRSYFAGGSTGGREALAVTQKWPQDFHGAIVLYPAYAAASLDLQFGRITRALAQPGAYPNLAKRQALFDAAMAACDGADGVADGVISHQAACNASFDPATALLNGAPLRCAGGADTGDTCLSDAQIAAMKVIDTPIVFGYPVASGETGYPGFNTWGTDFGRPGTGVQQTVTYLGLNTVQPTYPMPNYTLAGGVPYHSGFWSQWAKYFVTRDANFDALTLDPQSPGAYQARISELTGLQDINRTDLSAFESRGGKILMAHGTSDQLVSTRATADYYRRIQATMGAARTQGFLRYYEIPGYGHAASTVFNAAWDSLTALENWVERGVAPPAQTVADTVGVPGRTRPLCEYPAWPRYSGTGDVNAAASFTCTAP</sequence>
<feature type="chain" id="PRO_5043824501" evidence="8">
    <location>
        <begin position="22"/>
        <end position="577"/>
    </location>
</feature>
<dbReference type="EMBL" id="JAZIBG010000028">
    <property type="protein sequence ID" value="MEF7614579.1"/>
    <property type="molecule type" value="Genomic_DNA"/>
</dbReference>
<evidence type="ECO:0000256" key="1">
    <source>
        <dbReference type="ARBA" id="ARBA00006249"/>
    </source>
</evidence>
<protein>
    <submittedName>
        <fullName evidence="9">Tannase/feruloyl esterase family alpha/beta hydrolase</fullName>
    </submittedName>
</protein>
<gene>
    <name evidence="9" type="ORF">V4F39_11725</name>
</gene>
<comment type="similarity">
    <text evidence="1">Belongs to the tannase family.</text>
</comment>
<keyword evidence="6" id="KW-0106">Calcium</keyword>
<evidence type="ECO:0000256" key="2">
    <source>
        <dbReference type="ARBA" id="ARBA00022487"/>
    </source>
</evidence>
<name>A0AAW9QG10_9BURK</name>
<evidence type="ECO:0000313" key="9">
    <source>
        <dbReference type="EMBL" id="MEF7614579.1"/>
    </source>
</evidence>
<keyword evidence="7" id="KW-1015">Disulfide bond</keyword>
<dbReference type="RefSeq" id="WP_332289590.1">
    <property type="nucleotide sequence ID" value="NZ_JAZIBG010000028.1"/>
</dbReference>
<comment type="caution">
    <text evidence="9">The sequence shown here is derived from an EMBL/GenBank/DDBJ whole genome shotgun (WGS) entry which is preliminary data.</text>
</comment>
<dbReference type="InterPro" id="IPR011118">
    <property type="entry name" value="Tannase/feruloyl_esterase"/>
</dbReference>
<dbReference type="Pfam" id="PF07519">
    <property type="entry name" value="Tannase"/>
    <property type="match status" value="1"/>
</dbReference>
<evidence type="ECO:0000313" key="10">
    <source>
        <dbReference type="Proteomes" id="UP001336250"/>
    </source>
</evidence>
<proteinExistence type="inferred from homology"/>
<keyword evidence="5 9" id="KW-0378">Hydrolase</keyword>
<keyword evidence="3" id="KW-0479">Metal-binding</keyword>
<keyword evidence="4 8" id="KW-0732">Signal</keyword>
<dbReference type="InterPro" id="IPR029058">
    <property type="entry name" value="AB_hydrolase_fold"/>
</dbReference>
<keyword evidence="2" id="KW-0719">Serine esterase</keyword>
<evidence type="ECO:0000256" key="4">
    <source>
        <dbReference type="ARBA" id="ARBA00022729"/>
    </source>
</evidence>
<dbReference type="PANTHER" id="PTHR33938:SF15">
    <property type="entry name" value="FERULOYL ESTERASE B-RELATED"/>
    <property type="match status" value="1"/>
</dbReference>
<dbReference type="AlphaFoldDB" id="A0AAW9QG10"/>
<dbReference type="SUPFAM" id="SSF53474">
    <property type="entry name" value="alpha/beta-Hydrolases"/>
    <property type="match status" value="1"/>
</dbReference>
<evidence type="ECO:0000256" key="6">
    <source>
        <dbReference type="ARBA" id="ARBA00022837"/>
    </source>
</evidence>
<dbReference type="GO" id="GO:0052689">
    <property type="term" value="F:carboxylic ester hydrolase activity"/>
    <property type="evidence" value="ECO:0007669"/>
    <property type="project" value="UniProtKB-KW"/>
</dbReference>
<dbReference type="PROSITE" id="PS51257">
    <property type="entry name" value="PROKAR_LIPOPROTEIN"/>
    <property type="match status" value="1"/>
</dbReference>
<accession>A0AAW9QG10</accession>
<evidence type="ECO:0000256" key="7">
    <source>
        <dbReference type="ARBA" id="ARBA00023157"/>
    </source>
</evidence>
<evidence type="ECO:0000256" key="5">
    <source>
        <dbReference type="ARBA" id="ARBA00022801"/>
    </source>
</evidence>
<dbReference type="Gene3D" id="3.40.50.1820">
    <property type="entry name" value="alpha/beta hydrolase"/>
    <property type="match status" value="1"/>
</dbReference>
<keyword evidence="10" id="KW-1185">Reference proteome</keyword>
<evidence type="ECO:0000256" key="3">
    <source>
        <dbReference type="ARBA" id="ARBA00022723"/>
    </source>
</evidence>
<feature type="signal peptide" evidence="8">
    <location>
        <begin position="1"/>
        <end position="21"/>
    </location>
</feature>
<dbReference type="GO" id="GO:0046872">
    <property type="term" value="F:metal ion binding"/>
    <property type="evidence" value="ECO:0007669"/>
    <property type="project" value="UniProtKB-KW"/>
</dbReference>
<evidence type="ECO:0000256" key="8">
    <source>
        <dbReference type="SAM" id="SignalP"/>
    </source>
</evidence>